<accession>G1QS11</accession>
<keyword evidence="5" id="KW-0732">Signal</keyword>
<evidence type="ECO:0000256" key="3">
    <source>
        <dbReference type="ARBA" id="ARBA00022525"/>
    </source>
</evidence>
<protein>
    <submittedName>
        <fullName evidence="6">Uncharacterized protein</fullName>
    </submittedName>
</protein>
<reference evidence="6" key="3">
    <citation type="submission" date="2025-09" db="UniProtKB">
        <authorList>
            <consortium name="Ensembl"/>
        </authorList>
    </citation>
    <scope>IDENTIFICATION</scope>
</reference>
<feature type="chain" id="PRO_5014172835" evidence="5">
    <location>
        <begin position="23"/>
        <end position="265"/>
    </location>
</feature>
<evidence type="ECO:0000256" key="1">
    <source>
        <dbReference type="ARBA" id="ARBA00004613"/>
    </source>
</evidence>
<dbReference type="FunCoup" id="G1QS11">
    <property type="interactions" value="29"/>
</dbReference>
<keyword evidence="7" id="KW-1185">Reference proteome</keyword>
<dbReference type="InParanoid" id="G1QS11"/>
<dbReference type="InterPro" id="IPR026845">
    <property type="entry name" value="NXPH/NXPE"/>
</dbReference>
<feature type="compositionally biased region" description="Basic residues" evidence="4">
    <location>
        <begin position="41"/>
        <end position="55"/>
    </location>
</feature>
<dbReference type="Proteomes" id="UP000001073">
    <property type="component" value="Unplaced"/>
</dbReference>
<reference evidence="6" key="2">
    <citation type="submission" date="2025-08" db="UniProtKB">
        <authorList>
            <consortium name="Ensembl"/>
        </authorList>
    </citation>
    <scope>IDENTIFICATION</scope>
</reference>
<dbReference type="HOGENOM" id="CLU_1717460_0_0_1"/>
<evidence type="ECO:0000313" key="6">
    <source>
        <dbReference type="Ensembl" id="ENSNLEP00000003729.2"/>
    </source>
</evidence>
<sequence>MQLTRCCFVFLVQGSLYLVICGQDDGPPGSEDPEHDDHKGQPRPRVPRKRGHISPKSRPMANSTLLGLLAPPGEAWGILGQPPNRPNHSPPPSAKVKKIFGWGDFYSNIKTVALNLVHFRHNATGQGNISISLVPPVKLTLKFISGYGSGPSLLSGDVRHTPLLQTTLRSPPWKLEAADTGAAHQWTPTMCRSVSHSAVETARRRRKQWGQRPWVPSLPPLAELSAGTGGTLTPLLLLSACGEPDAADSWRAWHTVLPAPGMDSF</sequence>
<dbReference type="eggNOG" id="ENOG502QSZ5">
    <property type="taxonomic scope" value="Eukaryota"/>
</dbReference>
<comment type="similarity">
    <text evidence="2">Belongs to the neurexophilin family.</text>
</comment>
<proteinExistence type="inferred from homology"/>
<dbReference type="STRING" id="61853.ENSNLEP00000003729"/>
<evidence type="ECO:0000256" key="5">
    <source>
        <dbReference type="SAM" id="SignalP"/>
    </source>
</evidence>
<feature type="signal peptide" evidence="5">
    <location>
        <begin position="1"/>
        <end position="22"/>
    </location>
</feature>
<dbReference type="PANTHER" id="PTHR17103">
    <property type="entry name" value="NEUREXOPHILIN"/>
    <property type="match status" value="1"/>
</dbReference>
<keyword evidence="3" id="KW-0964">Secreted</keyword>
<organism evidence="6 7">
    <name type="scientific">Nomascus leucogenys</name>
    <name type="common">Northern white-cheeked gibbon</name>
    <name type="synonym">Hylobates leucogenys</name>
    <dbReference type="NCBI Taxonomy" id="61853"/>
    <lineage>
        <taxon>Eukaryota</taxon>
        <taxon>Metazoa</taxon>
        <taxon>Chordata</taxon>
        <taxon>Craniata</taxon>
        <taxon>Vertebrata</taxon>
        <taxon>Euteleostomi</taxon>
        <taxon>Mammalia</taxon>
        <taxon>Eutheria</taxon>
        <taxon>Euarchontoglires</taxon>
        <taxon>Primates</taxon>
        <taxon>Haplorrhini</taxon>
        <taxon>Catarrhini</taxon>
        <taxon>Hylobatidae</taxon>
        <taxon>Nomascus</taxon>
    </lineage>
</organism>
<dbReference type="GeneTree" id="ENSGT00950000182883"/>
<feature type="region of interest" description="Disordered" evidence="4">
    <location>
        <begin position="27"/>
        <end position="59"/>
    </location>
</feature>
<dbReference type="PANTHER" id="PTHR17103:SF14">
    <property type="entry name" value="NEUREXOPHILIN-3"/>
    <property type="match status" value="1"/>
</dbReference>
<evidence type="ECO:0000256" key="4">
    <source>
        <dbReference type="SAM" id="MobiDB-lite"/>
    </source>
</evidence>
<dbReference type="Pfam" id="PF06312">
    <property type="entry name" value="Neurexophilin"/>
    <property type="match status" value="1"/>
</dbReference>
<dbReference type="InterPro" id="IPR010450">
    <property type="entry name" value="Nxph"/>
</dbReference>
<dbReference type="GO" id="GO:0005102">
    <property type="term" value="F:signaling receptor binding"/>
    <property type="evidence" value="ECO:0007669"/>
    <property type="project" value="TreeGrafter"/>
</dbReference>
<dbReference type="Ensembl" id="ENSNLET00000003915.3">
    <property type="protein sequence ID" value="ENSNLEP00000003729.2"/>
    <property type="gene ID" value="ENSNLEG00000003086.3"/>
</dbReference>
<dbReference type="GO" id="GO:0005576">
    <property type="term" value="C:extracellular region"/>
    <property type="evidence" value="ECO:0007669"/>
    <property type="project" value="UniProtKB-SubCell"/>
</dbReference>
<dbReference type="AlphaFoldDB" id="G1QS11"/>
<evidence type="ECO:0000256" key="2">
    <source>
        <dbReference type="ARBA" id="ARBA00008118"/>
    </source>
</evidence>
<reference evidence="6" key="1">
    <citation type="submission" date="2012-10" db="EMBL/GenBank/DDBJ databases">
        <authorList>
            <consortium name="Gibbon Genome Sequencing Consortium"/>
        </authorList>
    </citation>
    <scope>NUCLEOTIDE SEQUENCE [LARGE SCALE GENOMIC DNA]</scope>
</reference>
<name>G1QS11_NOMLE</name>
<comment type="subcellular location">
    <subcellularLocation>
        <location evidence="1">Secreted</location>
    </subcellularLocation>
</comment>
<evidence type="ECO:0000313" key="7">
    <source>
        <dbReference type="Proteomes" id="UP000001073"/>
    </source>
</evidence>